<comment type="caution">
    <text evidence="1">The sequence shown here is derived from an EMBL/GenBank/DDBJ whole genome shotgun (WGS) entry which is preliminary data.</text>
</comment>
<proteinExistence type="predicted"/>
<protein>
    <submittedName>
        <fullName evidence="1">Uncharacterized protein</fullName>
    </submittedName>
</protein>
<accession>A0ABD0K305</accession>
<gene>
    <name evidence="1" type="ORF">BaRGS_00027445</name>
</gene>
<keyword evidence="2" id="KW-1185">Reference proteome</keyword>
<dbReference type="EMBL" id="JACVVK020000264">
    <property type="protein sequence ID" value="KAK7481365.1"/>
    <property type="molecule type" value="Genomic_DNA"/>
</dbReference>
<dbReference type="AlphaFoldDB" id="A0ABD0K305"/>
<organism evidence="1 2">
    <name type="scientific">Batillaria attramentaria</name>
    <dbReference type="NCBI Taxonomy" id="370345"/>
    <lineage>
        <taxon>Eukaryota</taxon>
        <taxon>Metazoa</taxon>
        <taxon>Spiralia</taxon>
        <taxon>Lophotrochozoa</taxon>
        <taxon>Mollusca</taxon>
        <taxon>Gastropoda</taxon>
        <taxon>Caenogastropoda</taxon>
        <taxon>Sorbeoconcha</taxon>
        <taxon>Cerithioidea</taxon>
        <taxon>Batillariidae</taxon>
        <taxon>Batillaria</taxon>
    </lineage>
</organism>
<evidence type="ECO:0000313" key="1">
    <source>
        <dbReference type="EMBL" id="KAK7481365.1"/>
    </source>
</evidence>
<name>A0ABD0K305_9CAEN</name>
<sequence length="72" mass="7973">RRSRIWTTTSEIGAPGDVTNICPHVTKRQGGAEIQVAEVTLLKSTRSHEQQLVCCICFLSLQPYSHEAFSSV</sequence>
<evidence type="ECO:0000313" key="2">
    <source>
        <dbReference type="Proteomes" id="UP001519460"/>
    </source>
</evidence>
<reference evidence="1 2" key="1">
    <citation type="journal article" date="2023" name="Sci. Data">
        <title>Genome assembly of the Korean intertidal mud-creeper Batillaria attramentaria.</title>
        <authorList>
            <person name="Patra A.K."/>
            <person name="Ho P.T."/>
            <person name="Jun S."/>
            <person name="Lee S.J."/>
            <person name="Kim Y."/>
            <person name="Won Y.J."/>
        </authorList>
    </citation>
    <scope>NUCLEOTIDE SEQUENCE [LARGE SCALE GENOMIC DNA]</scope>
    <source>
        <strain evidence="1">Wonlab-2016</strain>
    </source>
</reference>
<dbReference type="Proteomes" id="UP001519460">
    <property type="component" value="Unassembled WGS sequence"/>
</dbReference>
<feature type="non-terminal residue" evidence="1">
    <location>
        <position position="1"/>
    </location>
</feature>